<keyword evidence="7" id="KW-0479">Metal-binding</keyword>
<comment type="caution">
    <text evidence="19">The sequence shown here is derived from an EMBL/GenBank/DDBJ whole genome shotgun (WGS) entry which is preliminary data.</text>
</comment>
<evidence type="ECO:0000259" key="18">
    <source>
        <dbReference type="Pfam" id="PF22456"/>
    </source>
</evidence>
<dbReference type="Pfam" id="PF16187">
    <property type="entry name" value="Peptidase_M16_M"/>
    <property type="match status" value="1"/>
</dbReference>
<proteinExistence type="inferred from homology"/>
<dbReference type="Pfam" id="PF05193">
    <property type="entry name" value="Peptidase_M16_C"/>
    <property type="match status" value="1"/>
</dbReference>
<keyword evidence="10" id="KW-0482">Metalloprotease</keyword>
<evidence type="ECO:0000256" key="12">
    <source>
        <dbReference type="ARBA" id="ARBA00031184"/>
    </source>
</evidence>
<dbReference type="InterPro" id="IPR011765">
    <property type="entry name" value="Pept_M16_N"/>
</dbReference>
<dbReference type="InterPro" id="IPR054734">
    <property type="entry name" value="PqqF-like_C_4"/>
</dbReference>
<dbReference type="EC" id="3.4.24.55" evidence="4"/>
<feature type="domain" description="Peptidase M16 C-terminal" evidence="16">
    <location>
        <begin position="184"/>
        <end position="363"/>
    </location>
</feature>
<dbReference type="RefSeq" id="WP_345010516.1">
    <property type="nucleotide sequence ID" value="NZ_BAABFC010000006.1"/>
</dbReference>
<dbReference type="SUPFAM" id="SSF63411">
    <property type="entry name" value="LuxS/MPP-like metallohydrolase"/>
    <property type="match status" value="4"/>
</dbReference>
<dbReference type="InterPro" id="IPR032632">
    <property type="entry name" value="Peptidase_M16_M"/>
</dbReference>
<evidence type="ECO:0000256" key="9">
    <source>
        <dbReference type="ARBA" id="ARBA00022833"/>
    </source>
</evidence>
<comment type="function">
    <text evidence="2">Endopeptidase that degrades small peptides of less than 7 kDa, such as glucagon and insulin.</text>
</comment>
<gene>
    <name evidence="19" type="ORF">GCM10023095_09070</name>
</gene>
<evidence type="ECO:0000259" key="17">
    <source>
        <dbReference type="Pfam" id="PF16187"/>
    </source>
</evidence>
<dbReference type="Pfam" id="PF22456">
    <property type="entry name" value="PqqF-like_C_4"/>
    <property type="match status" value="1"/>
</dbReference>
<dbReference type="Pfam" id="PF00675">
    <property type="entry name" value="Peptidase_M16"/>
    <property type="match status" value="1"/>
</dbReference>
<feature type="domain" description="Coenzyme PQQ synthesis protein F-like C-terminal lobe" evidence="18">
    <location>
        <begin position="750"/>
        <end position="849"/>
    </location>
</feature>
<evidence type="ECO:0000256" key="14">
    <source>
        <dbReference type="RuleBase" id="RU004447"/>
    </source>
</evidence>
<feature type="domain" description="Peptidase M16 N-terminal" evidence="15">
    <location>
        <begin position="23"/>
        <end position="140"/>
    </location>
</feature>
<evidence type="ECO:0000256" key="3">
    <source>
        <dbReference type="ARBA" id="ARBA00007261"/>
    </source>
</evidence>
<dbReference type="InterPro" id="IPR001431">
    <property type="entry name" value="Pept_M16_Zn_BS"/>
</dbReference>
<evidence type="ECO:0000256" key="11">
    <source>
        <dbReference type="ARBA" id="ARBA00029597"/>
    </source>
</evidence>
<dbReference type="PROSITE" id="PS00143">
    <property type="entry name" value="INSULINASE"/>
    <property type="match status" value="1"/>
</dbReference>
<dbReference type="InterPro" id="IPR050626">
    <property type="entry name" value="Peptidase_M16"/>
</dbReference>
<dbReference type="PANTHER" id="PTHR43690">
    <property type="entry name" value="NARDILYSIN"/>
    <property type="match status" value="1"/>
</dbReference>
<comment type="cofactor">
    <cofactor evidence="1">
        <name>Zn(2+)</name>
        <dbReference type="ChEBI" id="CHEBI:29105"/>
    </cofactor>
</comment>
<keyword evidence="9" id="KW-0862">Zinc</keyword>
<dbReference type="Proteomes" id="UP001501321">
    <property type="component" value="Unassembled WGS sequence"/>
</dbReference>
<organism evidence="19 20">
    <name type="scientific">Pseudaeromonas paramecii</name>
    <dbReference type="NCBI Taxonomy" id="2138166"/>
    <lineage>
        <taxon>Bacteria</taxon>
        <taxon>Pseudomonadati</taxon>
        <taxon>Pseudomonadota</taxon>
        <taxon>Gammaproteobacteria</taxon>
        <taxon>Aeromonadales</taxon>
        <taxon>Aeromonadaceae</taxon>
        <taxon>Pseudaeromonas</taxon>
    </lineage>
</organism>
<evidence type="ECO:0000256" key="6">
    <source>
        <dbReference type="ARBA" id="ARBA00022670"/>
    </source>
</evidence>
<evidence type="ECO:0000256" key="7">
    <source>
        <dbReference type="ARBA" id="ARBA00022723"/>
    </source>
</evidence>
<dbReference type="EMBL" id="BAABFC010000006">
    <property type="protein sequence ID" value="GAA4495576.1"/>
    <property type="molecule type" value="Genomic_DNA"/>
</dbReference>
<evidence type="ECO:0000259" key="16">
    <source>
        <dbReference type="Pfam" id="PF05193"/>
    </source>
</evidence>
<comment type="similarity">
    <text evidence="3 14">Belongs to the peptidase M16 family.</text>
</comment>
<evidence type="ECO:0000259" key="15">
    <source>
        <dbReference type="Pfam" id="PF00675"/>
    </source>
</evidence>
<name>A0ABP8Q383_9GAMM</name>
<keyword evidence="8" id="KW-0378">Hydrolase</keyword>
<dbReference type="Gene3D" id="3.30.830.10">
    <property type="entry name" value="Metalloenzyme, LuxS/M16 peptidase-like"/>
    <property type="match status" value="4"/>
</dbReference>
<keyword evidence="20" id="KW-1185">Reference proteome</keyword>
<evidence type="ECO:0000256" key="2">
    <source>
        <dbReference type="ARBA" id="ARBA00002184"/>
    </source>
</evidence>
<evidence type="ECO:0000313" key="20">
    <source>
        <dbReference type="Proteomes" id="UP001501321"/>
    </source>
</evidence>
<evidence type="ECO:0000256" key="4">
    <source>
        <dbReference type="ARBA" id="ARBA00012449"/>
    </source>
</evidence>
<dbReference type="PANTHER" id="PTHR43690:SF18">
    <property type="entry name" value="INSULIN-DEGRADING ENZYME-RELATED"/>
    <property type="match status" value="1"/>
</dbReference>
<evidence type="ECO:0000256" key="13">
    <source>
        <dbReference type="ARBA" id="ARBA00033450"/>
    </source>
</evidence>
<evidence type="ECO:0000313" key="19">
    <source>
        <dbReference type="EMBL" id="GAA4495576.1"/>
    </source>
</evidence>
<dbReference type="InterPro" id="IPR011249">
    <property type="entry name" value="Metalloenz_LuxS/M16"/>
</dbReference>
<evidence type="ECO:0000256" key="10">
    <source>
        <dbReference type="ARBA" id="ARBA00023049"/>
    </source>
</evidence>
<evidence type="ECO:0000256" key="8">
    <source>
        <dbReference type="ARBA" id="ARBA00022801"/>
    </source>
</evidence>
<evidence type="ECO:0000256" key="1">
    <source>
        <dbReference type="ARBA" id="ARBA00001947"/>
    </source>
</evidence>
<feature type="domain" description="Peptidase M16 middle/third" evidence="17">
    <location>
        <begin position="368"/>
        <end position="647"/>
    </location>
</feature>
<dbReference type="InterPro" id="IPR007863">
    <property type="entry name" value="Peptidase_M16_C"/>
</dbReference>
<sequence>MHPHTSPNDHRRYHYFVLANQLKVLLIEDPQTDKSAASLAVQVGHFSDPLDRQGMAHFLEHMLFLGTATYPEPGEYQAFIQRHGGSNNAWTGTEYTNFFFDLQHEFFEQGLARFAQFFICPTFDARLVDKERQAVDSEYRLKYKDEVRRVYQVHKETVNPAHPFAKFSVGNLDTLADRAGTELREELIAFYRSHYSADRMSLVLQSPAPLSQQAAWVEHYFSEIPNQQLGAPAPCPPLYLAAQLGIRVEIKPIKESRKLTVTFPLAGVEQHYRSKPLTFLSHLLGDEGPGSLYAYLKRQGWVTTLSAGGGLSGHDFKDFCVSFGLTRDGLHQEVTIIESLFAFLALIREQGLAAWRYDEKKQVLDAIYRFQEGIRAIDNVSHLAMNLFHYPAEEVVRGDYLMEGFDESLVAHYLEQLTPDNMRLQLVSPLAKTDRQAAWYDTPYRVEPIDPIWLKLWRQPRQALFCQHLALPAVNPFICQQLEPQAVSEVHSQPQRLVGRPGLRLWHLHDADFRVPKGNLFIAVDSEHAVRSPRHIATMRLIIELWLDHLNELTYAAGMAGLNYHAYAHQGGYTLQLGGFSAPQVRLLGLILKNRTFGRVDPQRFNLIKQQLTQSWENQLKGRPISLLFNHLTSVLQPNNPPVEDLLPQLEGISHEQLPEFVQQLYKAVHLEVLAHGDWTQQQVREIAGLLEREMTPLSLPSRETRRALMDLRGQGSLLRQRHCPHQDSAVLIYYQSPGTSPRDIAHFTLANHLMGPVFFHHLRTEQQLGYVVGTGTLPLNRHPGLILYVQSPVAGPQALLDAMDIFIDEFPTLLQTMSEEEWQQSKAGLISQLAEKDANLRSRSQRLWVCVGGRDFSFDQKEQVALYLEQISRAQMLRFLRKLRASFADRLVLFSQGEAHQEEAPLAQGRYIDDLAAFRQTSQYFFNL</sequence>
<reference evidence="20" key="1">
    <citation type="journal article" date="2019" name="Int. J. Syst. Evol. Microbiol.">
        <title>The Global Catalogue of Microorganisms (GCM) 10K type strain sequencing project: providing services to taxonomists for standard genome sequencing and annotation.</title>
        <authorList>
            <consortium name="The Broad Institute Genomics Platform"/>
            <consortium name="The Broad Institute Genome Sequencing Center for Infectious Disease"/>
            <person name="Wu L."/>
            <person name="Ma J."/>
        </authorList>
    </citation>
    <scope>NUCLEOTIDE SEQUENCE [LARGE SCALE GENOMIC DNA]</scope>
    <source>
        <strain evidence="20">JCM 32226</strain>
    </source>
</reference>
<accession>A0ABP8Q383</accession>
<protein>
    <recommendedName>
        <fullName evidence="5">Protease 3</fullName>
        <ecNumber evidence="4">3.4.24.55</ecNumber>
    </recommendedName>
    <alternativeName>
        <fullName evidence="13">Pitrilysin</fullName>
    </alternativeName>
    <alternativeName>
        <fullName evidence="12">Protease III</fullName>
    </alternativeName>
    <alternativeName>
        <fullName evidence="11">Protease pi</fullName>
    </alternativeName>
</protein>
<evidence type="ECO:0000256" key="5">
    <source>
        <dbReference type="ARBA" id="ARBA00017565"/>
    </source>
</evidence>
<keyword evidence="6" id="KW-0645">Protease</keyword>